<dbReference type="PANTHER" id="PTHR11905">
    <property type="entry name" value="ADAM A DISINTEGRIN AND METALLOPROTEASE DOMAIN"/>
    <property type="match status" value="1"/>
</dbReference>
<keyword evidence="2" id="KW-0862">Zinc</keyword>
<protein>
    <recommendedName>
        <fullName evidence="4">Peptidase M12B domain-containing protein</fullName>
    </recommendedName>
</protein>
<dbReference type="InterPro" id="IPR024079">
    <property type="entry name" value="MetalloPept_cat_dom_sf"/>
</dbReference>
<feature type="binding site" evidence="2">
    <location>
        <position position="315"/>
    </location>
    <ligand>
        <name>Zn(2+)</name>
        <dbReference type="ChEBI" id="CHEBI:29105"/>
        <note>catalytic</note>
    </ligand>
</feature>
<feature type="domain" description="Peptidase M12B" evidence="4">
    <location>
        <begin position="160"/>
        <end position="373"/>
    </location>
</feature>
<feature type="chain" id="PRO_5046216831" description="Peptidase M12B domain-containing protein" evidence="3">
    <location>
        <begin position="18"/>
        <end position="597"/>
    </location>
</feature>
<dbReference type="PANTHER" id="PTHR11905:SF159">
    <property type="entry name" value="ADAM METALLOPROTEASE"/>
    <property type="match status" value="1"/>
</dbReference>
<gene>
    <name evidence="5" type="ORF">ODALV1_LOCUS29810</name>
</gene>
<evidence type="ECO:0000256" key="2">
    <source>
        <dbReference type="PROSITE-ProRule" id="PRU00276"/>
    </source>
</evidence>
<comment type="caution">
    <text evidence="2">Lacks conserved residue(s) required for the propagation of feature annotation.</text>
</comment>
<evidence type="ECO:0000259" key="4">
    <source>
        <dbReference type="PROSITE" id="PS50215"/>
    </source>
</evidence>
<accession>A0ABP1S641</accession>
<evidence type="ECO:0000256" key="1">
    <source>
        <dbReference type="ARBA" id="ARBA00023049"/>
    </source>
</evidence>
<dbReference type="Gene3D" id="3.40.390.10">
    <property type="entry name" value="Collagenase (Catalytic Domain)"/>
    <property type="match status" value="1"/>
</dbReference>
<evidence type="ECO:0000313" key="5">
    <source>
        <dbReference type="EMBL" id="CAL8143683.1"/>
    </source>
</evidence>
<keyword evidence="1" id="KW-0645">Protease</keyword>
<comment type="caution">
    <text evidence="5">The sequence shown here is derived from an EMBL/GenBank/DDBJ whole genome shotgun (WGS) entry which is preliminary data.</text>
</comment>
<proteinExistence type="predicted"/>
<dbReference type="InterPro" id="IPR001590">
    <property type="entry name" value="Peptidase_M12B"/>
</dbReference>
<evidence type="ECO:0000256" key="3">
    <source>
        <dbReference type="SAM" id="SignalP"/>
    </source>
</evidence>
<dbReference type="Pfam" id="PF13688">
    <property type="entry name" value="Reprolysin_5"/>
    <property type="match status" value="1"/>
</dbReference>
<keyword evidence="1" id="KW-0482">Metalloprotease</keyword>
<dbReference type="SUPFAM" id="SSF55486">
    <property type="entry name" value="Metalloproteases ('zincins'), catalytic domain"/>
    <property type="match status" value="1"/>
</dbReference>
<keyword evidence="3" id="KW-0732">Signal</keyword>
<keyword evidence="6" id="KW-1185">Reference proteome</keyword>
<name>A0ABP1S641_9HEXA</name>
<feature type="binding site" evidence="2">
    <location>
        <position position="311"/>
    </location>
    <ligand>
        <name>Zn(2+)</name>
        <dbReference type="ChEBI" id="CHEBI:29105"/>
        <note>catalytic</note>
    </ligand>
</feature>
<organism evidence="5 6">
    <name type="scientific">Orchesella dallaii</name>
    <dbReference type="NCBI Taxonomy" id="48710"/>
    <lineage>
        <taxon>Eukaryota</taxon>
        <taxon>Metazoa</taxon>
        <taxon>Ecdysozoa</taxon>
        <taxon>Arthropoda</taxon>
        <taxon>Hexapoda</taxon>
        <taxon>Collembola</taxon>
        <taxon>Entomobryomorpha</taxon>
        <taxon>Entomobryoidea</taxon>
        <taxon>Orchesellidae</taxon>
        <taxon>Orchesellinae</taxon>
        <taxon>Orchesella</taxon>
    </lineage>
</organism>
<dbReference type="PROSITE" id="PS50215">
    <property type="entry name" value="ADAM_MEPRO"/>
    <property type="match status" value="1"/>
</dbReference>
<feature type="active site" evidence="2">
    <location>
        <position position="312"/>
    </location>
</feature>
<feature type="binding site" evidence="2">
    <location>
        <position position="321"/>
    </location>
    <ligand>
        <name>Zn(2+)</name>
        <dbReference type="ChEBI" id="CHEBI:29105"/>
        <note>catalytic</note>
    </ligand>
</feature>
<sequence length="597" mass="67572">MKEVILTFVVVLSFTKAEIRPLVEVTVAPQVDFKLPSGLENQYNLKLIQADATILHPRIKVITIGEDSDSGFPTFDSWTPSKAELGAAENIYVDQDNLAAVRMNYDENGNRFMYGLVDGMRFEELNGAAKLYNVPTHNRTDYIDLPRKLTMSKQGGPVNAVVEVVLVLDKEFGDIFHHDRRRILDYFTVYFWDVNLRYKTLPSNNVSFRITGIVIISTPSGQPFIEEARASDGRAEFNRILKRFSYWVYKEMSSFPKFDMAVAITNTRLEWGGGLAHRGQVCNVDHQAQRHMGTVVFSDDGKWQSLTVGTHEMAHNLGAWHDDSPDFPGGCQDRGYIMSGGNEKLKWYFSGCSDRSIGELVRSKEASCLRRIDEFGSPTISPDFSAMLAPTMDEQCKQRLNNQKAFSKEEDRGNCHQLKCWVPRAEGGWAIWTSGLELDNTPCTEGRCFRGRCRKDGVLIRNVGDGRCMRAAKPFEFMTSIDLVACPQPRRAGTPLDRFVLTDESIGKTLATPWNTPNATETGDKCVFTGVCEGDAMWTDRCNAENSWHGWDFIDVGNGEYMISHRNTKRCAKPNGDHVRTYKNCDRNDRSMRWSLE</sequence>
<dbReference type="Gene3D" id="3.40.1620.60">
    <property type="match status" value="1"/>
</dbReference>
<dbReference type="Proteomes" id="UP001642540">
    <property type="component" value="Unassembled WGS sequence"/>
</dbReference>
<evidence type="ECO:0000313" key="6">
    <source>
        <dbReference type="Proteomes" id="UP001642540"/>
    </source>
</evidence>
<dbReference type="PROSITE" id="PS50231">
    <property type="entry name" value="RICIN_B_LECTIN"/>
    <property type="match status" value="1"/>
</dbReference>
<reference evidence="5 6" key="1">
    <citation type="submission" date="2024-08" db="EMBL/GenBank/DDBJ databases">
        <authorList>
            <person name="Cucini C."/>
            <person name="Frati F."/>
        </authorList>
    </citation>
    <scope>NUCLEOTIDE SEQUENCE [LARGE SCALE GENOMIC DNA]</scope>
</reference>
<dbReference type="EMBL" id="CAXLJM020000160">
    <property type="protein sequence ID" value="CAL8143683.1"/>
    <property type="molecule type" value="Genomic_DNA"/>
</dbReference>
<feature type="signal peptide" evidence="3">
    <location>
        <begin position="1"/>
        <end position="17"/>
    </location>
</feature>
<keyword evidence="2" id="KW-0479">Metal-binding</keyword>
<keyword evidence="1" id="KW-0378">Hydrolase</keyword>